<evidence type="ECO:0000256" key="5">
    <source>
        <dbReference type="ARBA" id="ARBA00023163"/>
    </source>
</evidence>
<feature type="region of interest" description="Disordered" evidence="8">
    <location>
        <begin position="1"/>
        <end position="22"/>
    </location>
</feature>
<evidence type="ECO:0000256" key="6">
    <source>
        <dbReference type="ARBA" id="ARBA00023242"/>
    </source>
</evidence>
<evidence type="ECO:0000313" key="11">
    <source>
        <dbReference type="Proteomes" id="UP000001811"/>
    </source>
</evidence>
<evidence type="ECO:0000256" key="7">
    <source>
        <dbReference type="RuleBase" id="RU004020"/>
    </source>
</evidence>
<keyword evidence="5" id="KW-0804">Transcription</keyword>
<dbReference type="GO" id="GO:0003700">
    <property type="term" value="F:DNA-binding transcription factor activity"/>
    <property type="evidence" value="ECO:0007669"/>
    <property type="project" value="InterPro"/>
</dbReference>
<dbReference type="GO" id="GO:0005634">
    <property type="term" value="C:nucleus"/>
    <property type="evidence" value="ECO:0007669"/>
    <property type="project" value="UniProtKB-SubCell"/>
</dbReference>
<dbReference type="InterPro" id="IPR036390">
    <property type="entry name" value="WH_DNA-bd_sf"/>
</dbReference>
<evidence type="ECO:0000256" key="8">
    <source>
        <dbReference type="SAM" id="MobiDB-lite"/>
    </source>
</evidence>
<reference evidence="10" key="3">
    <citation type="submission" date="2025-09" db="UniProtKB">
        <authorList>
            <consortium name="Ensembl"/>
        </authorList>
    </citation>
    <scope>IDENTIFICATION</scope>
    <source>
        <strain evidence="10">Thorbecke</strain>
    </source>
</reference>
<keyword evidence="6" id="KW-0539">Nucleus</keyword>
<comment type="similarity">
    <text evidence="2 7">Belongs to the HSF family.</text>
</comment>
<feature type="compositionally biased region" description="Basic residues" evidence="8">
    <location>
        <begin position="193"/>
        <end position="205"/>
    </location>
</feature>
<dbReference type="SUPFAM" id="SSF46785">
    <property type="entry name" value="Winged helix' DNA-binding domain"/>
    <property type="match status" value="1"/>
</dbReference>
<comment type="subcellular location">
    <subcellularLocation>
        <location evidence="1">Nucleus</location>
    </subcellularLocation>
</comment>
<name>G1U134_RABIT</name>
<dbReference type="Proteomes" id="UP000001811">
    <property type="component" value="Unplaced"/>
</dbReference>
<keyword evidence="11" id="KW-1185">Reference proteome</keyword>
<dbReference type="STRING" id="9986.ENSOCUP00000023067"/>
<evidence type="ECO:0000256" key="2">
    <source>
        <dbReference type="ARBA" id="ARBA00006403"/>
    </source>
</evidence>
<dbReference type="eggNOG" id="KOG0627">
    <property type="taxonomic scope" value="Eukaryota"/>
</dbReference>
<dbReference type="SMR" id="G1U134"/>
<dbReference type="Bgee" id="ENSOCUG00000025707">
    <property type="expression patterns" value="Expressed in testis and 2 other cell types or tissues"/>
</dbReference>
<dbReference type="PANTHER" id="PTHR10015">
    <property type="entry name" value="HEAT SHOCK TRANSCRIPTION FACTOR"/>
    <property type="match status" value="1"/>
</dbReference>
<organism evidence="10 11">
    <name type="scientific">Oryctolagus cuniculus</name>
    <name type="common">Rabbit</name>
    <dbReference type="NCBI Taxonomy" id="9986"/>
    <lineage>
        <taxon>Eukaryota</taxon>
        <taxon>Metazoa</taxon>
        <taxon>Chordata</taxon>
        <taxon>Craniata</taxon>
        <taxon>Vertebrata</taxon>
        <taxon>Euteleostomi</taxon>
        <taxon>Mammalia</taxon>
        <taxon>Eutheria</taxon>
        <taxon>Euarchontoglires</taxon>
        <taxon>Glires</taxon>
        <taxon>Lagomorpha</taxon>
        <taxon>Leporidae</taxon>
        <taxon>Oryctolagus</taxon>
    </lineage>
</organism>
<keyword evidence="3" id="KW-0805">Transcription regulation</keyword>
<proteinExistence type="inferred from homology"/>
<evidence type="ECO:0000256" key="4">
    <source>
        <dbReference type="ARBA" id="ARBA00023125"/>
    </source>
</evidence>
<dbReference type="GO" id="GO:0043565">
    <property type="term" value="F:sequence-specific DNA binding"/>
    <property type="evidence" value="ECO:0007669"/>
    <property type="project" value="InterPro"/>
</dbReference>
<dbReference type="FunFam" id="1.10.10.10:FF:000349">
    <property type="entry name" value="Heat shock transcription factor, Y-linked"/>
    <property type="match status" value="1"/>
</dbReference>
<dbReference type="InParanoid" id="G1U134"/>
<dbReference type="PaxDb" id="9986-ENSOCUP00000023067"/>
<dbReference type="PANTHER" id="PTHR10015:SF140">
    <property type="entry name" value="HEAT SHOCK TRANSCRIPTION FACTOR, X-LINKED MEMBER 3-RELATED"/>
    <property type="match status" value="1"/>
</dbReference>
<evidence type="ECO:0000259" key="9">
    <source>
        <dbReference type="SMART" id="SM00415"/>
    </source>
</evidence>
<dbReference type="InterPro" id="IPR000232">
    <property type="entry name" value="HSF_DNA-bd"/>
</dbReference>
<feature type="domain" description="HSF-type DNA-binding" evidence="9">
    <location>
        <begin position="79"/>
        <end position="177"/>
    </location>
</feature>
<dbReference type="GeneTree" id="ENSGT00940000161825"/>
<evidence type="ECO:0000256" key="3">
    <source>
        <dbReference type="ARBA" id="ARBA00023015"/>
    </source>
</evidence>
<protein>
    <recommendedName>
        <fullName evidence="9">HSF-type DNA-binding domain-containing protein</fullName>
    </recommendedName>
</protein>
<sequence>MASQSSTESCEAMLGPPASGEAAIEGLSSSSLVPNVDSGKALVQLSEEAVSQAPTRRLQVPGSQGQVAVNKQGSDILCGLSFPRKLWMIVEDPAFESVCWNEDGDTVIIENDLFQREVLLREDGDRIFETDSIKTFTRQLNLYGFSKIRSKKSALSPGNKKMMVKDKPALLANIQRKGDQRRFGRQSTCGASPKKRKLVAARRSPRTQPNKEDEEAERRAQREAASAHSPISSQSLMFSGIWSMSNITVSPLRIYAPEEPRGPSGEGTSSNVLFAPPGTAGMQGAGEATSSPVAYPDYDSMISLYTTCYSILLAALFTMTYNQPLEQESPSNSRCIFCERVRENPPP</sequence>
<dbReference type="SMART" id="SM00415">
    <property type="entry name" value="HSF"/>
    <property type="match status" value="1"/>
</dbReference>
<evidence type="ECO:0000313" key="10">
    <source>
        <dbReference type="Ensembl" id="ENSOCUP00000023067.2"/>
    </source>
</evidence>
<reference evidence="10 11" key="1">
    <citation type="journal article" date="2011" name="Nature">
        <title>A high-resolution map of human evolutionary constraint using 29 mammals.</title>
        <authorList>
            <person name="Lindblad-Toh K."/>
            <person name="Garber M."/>
            <person name="Zuk O."/>
            <person name="Lin M.F."/>
            <person name="Parker B.J."/>
            <person name="Washietl S."/>
            <person name="Kheradpour P."/>
            <person name="Ernst J."/>
            <person name="Jordan G."/>
            <person name="Mauceli E."/>
            <person name="Ward L.D."/>
            <person name="Lowe C.B."/>
            <person name="Holloway A.K."/>
            <person name="Clamp M."/>
            <person name="Gnerre S."/>
            <person name="Alfoldi J."/>
            <person name="Beal K."/>
            <person name="Chang J."/>
            <person name="Clawson H."/>
            <person name="Cuff J."/>
            <person name="Di Palma F."/>
            <person name="Fitzgerald S."/>
            <person name="Flicek P."/>
            <person name="Guttman M."/>
            <person name="Hubisz M.J."/>
            <person name="Jaffe D.B."/>
            <person name="Jungreis I."/>
            <person name="Kent W.J."/>
            <person name="Kostka D."/>
            <person name="Lara M."/>
            <person name="Martins A.L."/>
            <person name="Massingham T."/>
            <person name="Moltke I."/>
            <person name="Raney B.J."/>
            <person name="Rasmussen M.D."/>
            <person name="Robinson J."/>
            <person name="Stark A."/>
            <person name="Vilella A.J."/>
            <person name="Wen J."/>
            <person name="Xie X."/>
            <person name="Zody M.C."/>
            <person name="Baldwin J."/>
            <person name="Bloom T."/>
            <person name="Chin C.W."/>
            <person name="Heiman D."/>
            <person name="Nicol R."/>
            <person name="Nusbaum C."/>
            <person name="Young S."/>
            <person name="Wilkinson J."/>
            <person name="Worley K.C."/>
            <person name="Kovar C.L."/>
            <person name="Muzny D.M."/>
            <person name="Gibbs R.A."/>
            <person name="Cree A."/>
            <person name="Dihn H.H."/>
            <person name="Fowler G."/>
            <person name="Jhangiani S."/>
            <person name="Joshi V."/>
            <person name="Lee S."/>
            <person name="Lewis L.R."/>
            <person name="Nazareth L.V."/>
            <person name="Okwuonu G."/>
            <person name="Santibanez J."/>
            <person name="Warren W.C."/>
            <person name="Mardis E.R."/>
            <person name="Weinstock G.M."/>
            <person name="Wilson R.K."/>
            <person name="Delehaunty K."/>
            <person name="Dooling D."/>
            <person name="Fronik C."/>
            <person name="Fulton L."/>
            <person name="Fulton B."/>
            <person name="Graves T."/>
            <person name="Minx P."/>
            <person name="Sodergren E."/>
            <person name="Birney E."/>
            <person name="Margulies E.H."/>
            <person name="Herrero J."/>
            <person name="Green E.D."/>
            <person name="Haussler D."/>
            <person name="Siepel A."/>
            <person name="Goldman N."/>
            <person name="Pollard K.S."/>
            <person name="Pedersen J.S."/>
            <person name="Lander E.S."/>
            <person name="Kellis M."/>
        </authorList>
    </citation>
    <scope>NUCLEOTIDE SEQUENCE [LARGE SCALE GENOMIC DNA]</scope>
    <source>
        <strain evidence="11">Thorbecke</strain>
    </source>
</reference>
<reference evidence="10" key="2">
    <citation type="submission" date="2025-08" db="UniProtKB">
        <authorList>
            <consortium name="Ensembl"/>
        </authorList>
    </citation>
    <scope>IDENTIFICATION</scope>
    <source>
        <strain evidence="10">Thorbecke</strain>
    </source>
</reference>
<dbReference type="Gene3D" id="1.10.10.10">
    <property type="entry name" value="Winged helix-like DNA-binding domain superfamily/Winged helix DNA-binding domain"/>
    <property type="match status" value="1"/>
</dbReference>
<dbReference type="Pfam" id="PF00447">
    <property type="entry name" value="HSF_DNA-bind"/>
    <property type="match status" value="1"/>
</dbReference>
<evidence type="ECO:0000256" key="1">
    <source>
        <dbReference type="ARBA" id="ARBA00004123"/>
    </source>
</evidence>
<accession>G1U134</accession>
<keyword evidence="4" id="KW-0238">DNA-binding</keyword>
<gene>
    <name evidence="10" type="primary">HSFX3</name>
</gene>
<dbReference type="InterPro" id="IPR036388">
    <property type="entry name" value="WH-like_DNA-bd_sf"/>
</dbReference>
<dbReference type="Ensembl" id="ENSOCUT00000027822.2">
    <property type="protein sequence ID" value="ENSOCUP00000023067.2"/>
    <property type="gene ID" value="ENSOCUG00000025707.2"/>
</dbReference>
<feature type="region of interest" description="Disordered" evidence="8">
    <location>
        <begin position="175"/>
        <end position="231"/>
    </location>
</feature>
<dbReference type="AlphaFoldDB" id="G1U134"/>